<evidence type="ECO:0000313" key="3">
    <source>
        <dbReference type="Proteomes" id="UP000823775"/>
    </source>
</evidence>
<sequence length="55" mass="6309">HREDLPPNSKSFPGSFNLVDYDNSCDCKRTRDYGRARQSHRETGPGRVIKALMTQ</sequence>
<reference evidence="2 3" key="1">
    <citation type="journal article" date="2021" name="BMC Genomics">
        <title>Datura genome reveals duplications of psychoactive alkaloid biosynthetic genes and high mutation rate following tissue culture.</title>
        <authorList>
            <person name="Rajewski A."/>
            <person name="Carter-House D."/>
            <person name="Stajich J."/>
            <person name="Litt A."/>
        </authorList>
    </citation>
    <scope>NUCLEOTIDE SEQUENCE [LARGE SCALE GENOMIC DNA]</scope>
    <source>
        <strain evidence="2">AR-01</strain>
    </source>
</reference>
<accession>A0ABS8Y6T3</accession>
<dbReference type="Proteomes" id="UP000823775">
    <property type="component" value="Unassembled WGS sequence"/>
</dbReference>
<gene>
    <name evidence="2" type="ORF">HAX54_049766</name>
</gene>
<feature type="non-terminal residue" evidence="2">
    <location>
        <position position="55"/>
    </location>
</feature>
<dbReference type="EMBL" id="JACEIK010085200">
    <property type="protein sequence ID" value="MCE5167353.1"/>
    <property type="molecule type" value="Genomic_DNA"/>
</dbReference>
<feature type="compositionally biased region" description="Basic and acidic residues" evidence="1">
    <location>
        <begin position="32"/>
        <end position="44"/>
    </location>
</feature>
<comment type="caution">
    <text evidence="2">The sequence shown here is derived from an EMBL/GenBank/DDBJ whole genome shotgun (WGS) entry which is preliminary data.</text>
</comment>
<keyword evidence="3" id="KW-1185">Reference proteome</keyword>
<name>A0ABS8Y6T3_DATST</name>
<organism evidence="2 3">
    <name type="scientific">Datura stramonium</name>
    <name type="common">Jimsonweed</name>
    <name type="synonym">Common thornapple</name>
    <dbReference type="NCBI Taxonomy" id="4076"/>
    <lineage>
        <taxon>Eukaryota</taxon>
        <taxon>Viridiplantae</taxon>
        <taxon>Streptophyta</taxon>
        <taxon>Embryophyta</taxon>
        <taxon>Tracheophyta</taxon>
        <taxon>Spermatophyta</taxon>
        <taxon>Magnoliopsida</taxon>
        <taxon>eudicotyledons</taxon>
        <taxon>Gunneridae</taxon>
        <taxon>Pentapetalae</taxon>
        <taxon>asterids</taxon>
        <taxon>lamiids</taxon>
        <taxon>Solanales</taxon>
        <taxon>Solanaceae</taxon>
        <taxon>Solanoideae</taxon>
        <taxon>Datureae</taxon>
        <taxon>Datura</taxon>
    </lineage>
</organism>
<evidence type="ECO:0000313" key="2">
    <source>
        <dbReference type="EMBL" id="MCE5167353.1"/>
    </source>
</evidence>
<feature type="region of interest" description="Disordered" evidence="1">
    <location>
        <begin position="32"/>
        <end position="55"/>
    </location>
</feature>
<proteinExistence type="predicted"/>
<feature type="non-terminal residue" evidence="2">
    <location>
        <position position="1"/>
    </location>
</feature>
<protein>
    <submittedName>
        <fullName evidence="2">Uncharacterized protein</fullName>
    </submittedName>
</protein>
<evidence type="ECO:0000256" key="1">
    <source>
        <dbReference type="SAM" id="MobiDB-lite"/>
    </source>
</evidence>